<dbReference type="Pfam" id="PF00383">
    <property type="entry name" value="dCMP_cyt_deam_1"/>
    <property type="match status" value="1"/>
</dbReference>
<protein>
    <recommendedName>
        <fullName evidence="8">Riboflavin biosynthesis protein PYRD, chloroplastic</fullName>
        <ecNumber evidence="3">3.5.4.26</ecNumber>
    </recommendedName>
</protein>
<dbReference type="PANTHER" id="PTHR11079:SF162">
    <property type="entry name" value="RIBOFLAVIN BIOSYNTHESIS PROTEIN PYRD, CHLOROPLASTIC"/>
    <property type="match status" value="1"/>
</dbReference>
<feature type="domain" description="CMP/dCMP-type deaminase" evidence="9">
    <location>
        <begin position="18"/>
        <end position="131"/>
    </location>
</feature>
<dbReference type="STRING" id="3088.A0A383VBG7"/>
<sequence length="170" mass="17632">MRVAPCRSTAQATGAVSQEDRAYMLQALELAKRALGKTHPNPAVGCVIVKDGQVIGEGFHPKAGMPHAEVYALRAAGTAARGATAYVTLEPCNHYGRTPPCSQALVDAGVARVVIGCGDPNPLVAAAGIATLQAAGIEVALIGGAEQQQCYNMNQEFMERMKQQAAASNS</sequence>
<evidence type="ECO:0000256" key="1">
    <source>
        <dbReference type="ARBA" id="ARBA00001947"/>
    </source>
</evidence>
<accession>A0A383VBG7</accession>
<evidence type="ECO:0000313" key="10">
    <source>
        <dbReference type="EMBL" id="SZX62290.1"/>
    </source>
</evidence>
<evidence type="ECO:0000256" key="8">
    <source>
        <dbReference type="ARBA" id="ARBA00070721"/>
    </source>
</evidence>
<dbReference type="PROSITE" id="PS51747">
    <property type="entry name" value="CYT_DCMP_DEAMINASES_2"/>
    <property type="match status" value="1"/>
</dbReference>
<dbReference type="Gene3D" id="3.40.140.10">
    <property type="entry name" value="Cytidine Deaminase, domain 2"/>
    <property type="match status" value="1"/>
</dbReference>
<gene>
    <name evidence="10" type="ORF">BQ4739_LOCUS2887</name>
</gene>
<dbReference type="AlphaFoldDB" id="A0A383VBG7"/>
<evidence type="ECO:0000313" key="11">
    <source>
        <dbReference type="Proteomes" id="UP000256970"/>
    </source>
</evidence>
<evidence type="ECO:0000256" key="4">
    <source>
        <dbReference type="ARBA" id="ARBA00022723"/>
    </source>
</evidence>
<evidence type="ECO:0000256" key="7">
    <source>
        <dbReference type="ARBA" id="ARBA00058389"/>
    </source>
</evidence>
<dbReference type="InterPro" id="IPR002125">
    <property type="entry name" value="CMP_dCMP_dom"/>
</dbReference>
<evidence type="ECO:0000256" key="6">
    <source>
        <dbReference type="ARBA" id="ARBA00022833"/>
    </source>
</evidence>
<dbReference type="InterPro" id="IPR016193">
    <property type="entry name" value="Cytidine_deaminase-like"/>
</dbReference>
<dbReference type="EC" id="3.5.4.26" evidence="3"/>
<keyword evidence="6" id="KW-0862">Zinc</keyword>
<dbReference type="GO" id="GO:0008270">
    <property type="term" value="F:zinc ion binding"/>
    <property type="evidence" value="ECO:0007669"/>
    <property type="project" value="InterPro"/>
</dbReference>
<proteinExistence type="predicted"/>
<dbReference type="SUPFAM" id="SSF53927">
    <property type="entry name" value="Cytidine deaminase-like"/>
    <property type="match status" value="1"/>
</dbReference>
<dbReference type="GO" id="GO:0008835">
    <property type="term" value="F:diaminohydroxyphosphoribosylaminopyrimidine deaminase activity"/>
    <property type="evidence" value="ECO:0007669"/>
    <property type="project" value="UniProtKB-EC"/>
</dbReference>
<dbReference type="PANTHER" id="PTHR11079">
    <property type="entry name" value="CYTOSINE DEAMINASE FAMILY MEMBER"/>
    <property type="match status" value="1"/>
</dbReference>
<dbReference type="GO" id="GO:0009231">
    <property type="term" value="P:riboflavin biosynthetic process"/>
    <property type="evidence" value="ECO:0007669"/>
    <property type="project" value="UniProtKB-UniPathway"/>
</dbReference>
<name>A0A383VBG7_TETOB</name>
<comment type="pathway">
    <text evidence="2">Cofactor biosynthesis; riboflavin biosynthesis; 5-amino-6-(D-ribitylamino)uracil from GTP: step 2/4.</text>
</comment>
<dbReference type="Proteomes" id="UP000256970">
    <property type="component" value="Unassembled WGS sequence"/>
</dbReference>
<dbReference type="EMBL" id="FNXT01000216">
    <property type="protein sequence ID" value="SZX62290.1"/>
    <property type="molecule type" value="Genomic_DNA"/>
</dbReference>
<comment type="function">
    <text evidence="7">Monofunctional pyrimidine deaminase involved in the riboflavin biosynthesis pathway. Also has a reductase domain that lacks catalytically essential substrate-binding residues.</text>
</comment>
<dbReference type="NCBIfam" id="TIGR00326">
    <property type="entry name" value="eubact_ribD"/>
    <property type="match status" value="1"/>
</dbReference>
<comment type="cofactor">
    <cofactor evidence="1">
        <name>Zn(2+)</name>
        <dbReference type="ChEBI" id="CHEBI:29105"/>
    </cofactor>
</comment>
<reference evidence="10 11" key="1">
    <citation type="submission" date="2016-10" db="EMBL/GenBank/DDBJ databases">
        <authorList>
            <person name="Cai Z."/>
        </authorList>
    </citation>
    <scope>NUCLEOTIDE SEQUENCE [LARGE SCALE GENOMIC DNA]</scope>
</reference>
<organism evidence="10 11">
    <name type="scientific">Tetradesmus obliquus</name>
    <name type="common">Green alga</name>
    <name type="synonym">Acutodesmus obliquus</name>
    <dbReference type="NCBI Taxonomy" id="3088"/>
    <lineage>
        <taxon>Eukaryota</taxon>
        <taxon>Viridiplantae</taxon>
        <taxon>Chlorophyta</taxon>
        <taxon>core chlorophytes</taxon>
        <taxon>Chlorophyceae</taxon>
        <taxon>CS clade</taxon>
        <taxon>Sphaeropleales</taxon>
        <taxon>Scenedesmaceae</taxon>
        <taxon>Tetradesmus</taxon>
    </lineage>
</organism>
<dbReference type="InterPro" id="IPR004794">
    <property type="entry name" value="Eubact_RibD"/>
</dbReference>
<evidence type="ECO:0000256" key="5">
    <source>
        <dbReference type="ARBA" id="ARBA00022801"/>
    </source>
</evidence>
<keyword evidence="11" id="KW-1185">Reference proteome</keyword>
<evidence type="ECO:0000259" key="9">
    <source>
        <dbReference type="PROSITE" id="PS51747"/>
    </source>
</evidence>
<evidence type="ECO:0000256" key="3">
    <source>
        <dbReference type="ARBA" id="ARBA00012766"/>
    </source>
</evidence>
<keyword evidence="5" id="KW-0378">Hydrolase</keyword>
<keyword evidence="4" id="KW-0479">Metal-binding</keyword>
<dbReference type="UniPathway" id="UPA00275">
    <property type="reaction ID" value="UER00401"/>
</dbReference>
<dbReference type="InterPro" id="IPR016192">
    <property type="entry name" value="APOBEC/CMP_deaminase_Zn-bd"/>
</dbReference>
<dbReference type="FunFam" id="3.40.140.10:FF:000025">
    <property type="entry name" value="Riboflavin biosynthesis protein RibD"/>
    <property type="match status" value="1"/>
</dbReference>
<dbReference type="CDD" id="cd01284">
    <property type="entry name" value="Riboflavin_deaminase-reductase"/>
    <property type="match status" value="1"/>
</dbReference>
<evidence type="ECO:0000256" key="2">
    <source>
        <dbReference type="ARBA" id="ARBA00004882"/>
    </source>
</evidence>
<dbReference type="PROSITE" id="PS00903">
    <property type="entry name" value="CYT_DCMP_DEAMINASES_1"/>
    <property type="match status" value="1"/>
</dbReference>